<feature type="transmembrane region" description="Helical" evidence="2">
    <location>
        <begin position="121"/>
        <end position="141"/>
    </location>
</feature>
<dbReference type="RefSeq" id="WP_133993918.1">
    <property type="nucleotide sequence ID" value="NZ_SODV01000001.1"/>
</dbReference>
<keyword evidence="4" id="KW-1185">Reference proteome</keyword>
<feature type="region of interest" description="Disordered" evidence="1">
    <location>
        <begin position="356"/>
        <end position="397"/>
    </location>
</feature>
<keyword evidence="2" id="KW-0812">Transmembrane</keyword>
<keyword evidence="2" id="KW-1133">Transmembrane helix</keyword>
<feature type="transmembrane region" description="Helical" evidence="2">
    <location>
        <begin position="64"/>
        <end position="89"/>
    </location>
</feature>
<comment type="caution">
    <text evidence="3">The sequence shown here is derived from an EMBL/GenBank/DDBJ whole genome shotgun (WGS) entry which is preliminary data.</text>
</comment>
<reference evidence="3 4" key="1">
    <citation type="submission" date="2019-03" db="EMBL/GenBank/DDBJ databases">
        <title>Genomic Encyclopedia of Type Strains, Phase IV (KMG-IV): sequencing the most valuable type-strain genomes for metagenomic binning, comparative biology and taxonomic classification.</title>
        <authorList>
            <person name="Goeker M."/>
        </authorList>
    </citation>
    <scope>NUCLEOTIDE SEQUENCE [LARGE SCALE GENOMIC DNA]</scope>
    <source>
        <strain evidence="3 4">DSM 100059</strain>
    </source>
</reference>
<feature type="compositionally biased region" description="Polar residues" evidence="1">
    <location>
        <begin position="251"/>
        <end position="263"/>
    </location>
</feature>
<dbReference type="AlphaFoldDB" id="A0A4R8DT07"/>
<sequence>MGKKPLDYDTREFLVTMLWLAIAVAAVLLLTYAEPVAPPLLGSVGLLYLLHRNKHPLAALTREFLWCVTTGLGIVLFCYGLVALCLAWFSTRDLTPALRSAENFISEASEKAEALSGWKPTLIICVVVIALVLLTRLLPRWQLLGRFATLRDWFSRVALVLSVVAGYTFFTADPIAKTVRGHGLALQRNTHDNQRKTLAAQALQAHVAAMDEATKTYYQVLFQDPRISGEGVAEAVAERQVEGAAPALATAQPSEATAPTATERSPVDAPPGAATAPVGTAAAPRLGDLDAQSRASAREYNATLEGTKLIFGQVLGLQSLVNGPIGDYVTGLIEDRGDVFLDKGFRWLRLTGNHDPQKDVAAASDKVLQEEVAREQKEREQELEERARDRDRTVPER</sequence>
<evidence type="ECO:0000313" key="3">
    <source>
        <dbReference type="EMBL" id="TDX01414.1"/>
    </source>
</evidence>
<evidence type="ECO:0000256" key="2">
    <source>
        <dbReference type="SAM" id="Phobius"/>
    </source>
</evidence>
<feature type="transmembrane region" description="Helical" evidence="2">
    <location>
        <begin position="153"/>
        <end position="170"/>
    </location>
</feature>
<evidence type="ECO:0000313" key="4">
    <source>
        <dbReference type="Proteomes" id="UP000294498"/>
    </source>
</evidence>
<accession>A0A4R8DT07</accession>
<keyword evidence="2" id="KW-0472">Membrane</keyword>
<proteinExistence type="predicted"/>
<evidence type="ECO:0000256" key="1">
    <source>
        <dbReference type="SAM" id="MobiDB-lite"/>
    </source>
</evidence>
<feature type="transmembrane region" description="Helical" evidence="2">
    <location>
        <begin position="12"/>
        <end position="30"/>
    </location>
</feature>
<name>A0A4R8DT07_9BACT</name>
<dbReference type="EMBL" id="SODV01000001">
    <property type="protein sequence ID" value="TDX01414.1"/>
    <property type="molecule type" value="Genomic_DNA"/>
</dbReference>
<feature type="compositionally biased region" description="Low complexity" evidence="1">
    <location>
        <begin position="270"/>
        <end position="281"/>
    </location>
</feature>
<feature type="compositionally biased region" description="Basic and acidic residues" evidence="1">
    <location>
        <begin position="367"/>
        <end position="397"/>
    </location>
</feature>
<dbReference type="Proteomes" id="UP000294498">
    <property type="component" value="Unassembled WGS sequence"/>
</dbReference>
<protein>
    <submittedName>
        <fullName evidence="3">Uncharacterized protein</fullName>
    </submittedName>
</protein>
<gene>
    <name evidence="3" type="ORF">EDB95_2449</name>
</gene>
<organism evidence="3 4">
    <name type="scientific">Dinghuibacter silviterrae</name>
    <dbReference type="NCBI Taxonomy" id="1539049"/>
    <lineage>
        <taxon>Bacteria</taxon>
        <taxon>Pseudomonadati</taxon>
        <taxon>Bacteroidota</taxon>
        <taxon>Chitinophagia</taxon>
        <taxon>Chitinophagales</taxon>
        <taxon>Chitinophagaceae</taxon>
        <taxon>Dinghuibacter</taxon>
    </lineage>
</organism>
<feature type="region of interest" description="Disordered" evidence="1">
    <location>
        <begin position="246"/>
        <end position="281"/>
    </location>
</feature>